<evidence type="ECO:0000313" key="3">
    <source>
        <dbReference type="Proteomes" id="UP000076584"/>
    </source>
</evidence>
<protein>
    <submittedName>
        <fullName evidence="2">Integral membrane protein</fullName>
    </submittedName>
</protein>
<comment type="caution">
    <text evidence="2">The sequence shown here is derived from an EMBL/GenBank/DDBJ whole genome shotgun (WGS) entry which is preliminary data.</text>
</comment>
<keyword evidence="1" id="KW-1133">Transmembrane helix</keyword>
<gene>
    <name evidence="2" type="ORF">CI238_13057</name>
</gene>
<evidence type="ECO:0000256" key="1">
    <source>
        <dbReference type="SAM" id="Phobius"/>
    </source>
</evidence>
<dbReference type="EMBL" id="LFIW01001711">
    <property type="protein sequence ID" value="KZL81233.1"/>
    <property type="molecule type" value="Genomic_DNA"/>
</dbReference>
<evidence type="ECO:0000313" key="2">
    <source>
        <dbReference type="EMBL" id="KZL81233.1"/>
    </source>
</evidence>
<dbReference type="AlphaFoldDB" id="A0A167BEI6"/>
<reference evidence="2 3" key="1">
    <citation type="submission" date="2015-06" db="EMBL/GenBank/DDBJ databases">
        <title>Survival trade-offs in plant roots during colonization by closely related pathogenic and mutualistic fungi.</title>
        <authorList>
            <person name="Hacquard S."/>
            <person name="Kracher B."/>
            <person name="Hiruma K."/>
            <person name="Weinman A."/>
            <person name="Muench P."/>
            <person name="Garrido Oter R."/>
            <person name="Ver Loren van Themaat E."/>
            <person name="Dallerey J.-F."/>
            <person name="Damm U."/>
            <person name="Henrissat B."/>
            <person name="Lespinet O."/>
            <person name="Thon M."/>
            <person name="Kemen E."/>
            <person name="McHardy A.C."/>
            <person name="Schulze-Lefert P."/>
            <person name="O'Connell R.J."/>
        </authorList>
    </citation>
    <scope>NUCLEOTIDE SEQUENCE [LARGE SCALE GENOMIC DNA]</scope>
    <source>
        <strain evidence="2 3">MAFF 238704</strain>
    </source>
</reference>
<accession>A0A167BEI6</accession>
<sequence>MFICYSFRKGVDVRSGIDTLVFPNGQGDRKSDIARGLPQVPVGEFSRAIQVISYVMSALSTLVKDDMLYFKVIYFVSLVLTKLAIDIMIMRFSST</sequence>
<organism evidence="2 3">
    <name type="scientific">Colletotrichum incanum</name>
    <name type="common">Soybean anthracnose fungus</name>
    <dbReference type="NCBI Taxonomy" id="1573173"/>
    <lineage>
        <taxon>Eukaryota</taxon>
        <taxon>Fungi</taxon>
        <taxon>Dikarya</taxon>
        <taxon>Ascomycota</taxon>
        <taxon>Pezizomycotina</taxon>
        <taxon>Sordariomycetes</taxon>
        <taxon>Hypocreomycetidae</taxon>
        <taxon>Glomerellales</taxon>
        <taxon>Glomerellaceae</taxon>
        <taxon>Colletotrichum</taxon>
        <taxon>Colletotrichum spaethianum species complex</taxon>
    </lineage>
</organism>
<proteinExistence type="predicted"/>
<keyword evidence="1" id="KW-0812">Transmembrane</keyword>
<keyword evidence="1" id="KW-0472">Membrane</keyword>
<dbReference type="Proteomes" id="UP000076584">
    <property type="component" value="Unassembled WGS sequence"/>
</dbReference>
<name>A0A167BEI6_COLIC</name>
<keyword evidence="3" id="KW-1185">Reference proteome</keyword>
<feature type="transmembrane region" description="Helical" evidence="1">
    <location>
        <begin position="68"/>
        <end position="89"/>
    </location>
</feature>